<proteinExistence type="predicted"/>
<comment type="caution">
    <text evidence="2">The sequence shown here is derived from an EMBL/GenBank/DDBJ whole genome shotgun (WGS) entry which is preliminary data.</text>
</comment>
<protein>
    <submittedName>
        <fullName evidence="2">DUF1064 domain-containing protein</fullName>
    </submittedName>
</protein>
<dbReference type="Proteomes" id="UP000284476">
    <property type="component" value="Unassembled WGS sequence"/>
</dbReference>
<dbReference type="RefSeq" id="WP_128210503.1">
    <property type="nucleotide sequence ID" value="NZ_JBHRSO010000038.1"/>
</dbReference>
<accession>A0A443J7G8</accession>
<dbReference type="EMBL" id="SAUZ01000044">
    <property type="protein sequence ID" value="RWR16413.1"/>
    <property type="molecule type" value="Genomic_DNA"/>
</dbReference>
<reference evidence="2 3" key="1">
    <citation type="submission" date="2019-01" db="EMBL/GenBank/DDBJ databases">
        <title>Sinorhodobacter populi sp. nov. isolated from the symptomatic bark tissue of Populus euramericana canker.</title>
        <authorList>
            <person name="Xu G."/>
        </authorList>
    </citation>
    <scope>NUCLEOTIDE SEQUENCE [LARGE SCALE GENOMIC DNA]</scope>
    <source>
        <strain evidence="2 3">SK2B-1</strain>
    </source>
</reference>
<feature type="region of interest" description="Disordered" evidence="1">
    <location>
        <begin position="1"/>
        <end position="41"/>
    </location>
</feature>
<gene>
    <name evidence="2" type="ORF">D2T30_21720</name>
</gene>
<dbReference type="AlphaFoldDB" id="A0A443J7G8"/>
<reference evidence="2 3" key="2">
    <citation type="submission" date="2019-01" db="EMBL/GenBank/DDBJ databases">
        <authorList>
            <person name="Li Y."/>
        </authorList>
    </citation>
    <scope>NUCLEOTIDE SEQUENCE [LARGE SCALE GENOMIC DNA]</scope>
    <source>
        <strain evidence="2 3">SK2B-1</strain>
    </source>
</reference>
<evidence type="ECO:0000256" key="1">
    <source>
        <dbReference type="SAM" id="MobiDB-lite"/>
    </source>
</evidence>
<dbReference type="Pfam" id="PF06356">
    <property type="entry name" value="DUF1064"/>
    <property type="match status" value="1"/>
</dbReference>
<feature type="compositionally biased region" description="Basic and acidic residues" evidence="1">
    <location>
        <begin position="30"/>
        <end position="41"/>
    </location>
</feature>
<name>A0A443J7G8_9RHOB</name>
<evidence type="ECO:0000313" key="2">
    <source>
        <dbReference type="EMBL" id="RWR16413.1"/>
    </source>
</evidence>
<evidence type="ECO:0000313" key="3">
    <source>
        <dbReference type="Proteomes" id="UP000284476"/>
    </source>
</evidence>
<sequence>MTERMTAAQLRAGQEAQARAKNPKYGNKRVKTEDGDFDSQREAGRWESLKLLQRAGQITDLKRQVKIPLMGRDGPLLTETGRQRFYVADFTYFDVALGIPVVEDSKGARTKEYLLKKSVCAAQGITVKET</sequence>
<dbReference type="InterPro" id="IPR009414">
    <property type="entry name" value="DUF1064"/>
</dbReference>
<organism evidence="2 3">
    <name type="scientific">Paenirhodobacter populi</name>
    <dbReference type="NCBI Taxonomy" id="2306993"/>
    <lineage>
        <taxon>Bacteria</taxon>
        <taxon>Pseudomonadati</taxon>
        <taxon>Pseudomonadota</taxon>
        <taxon>Alphaproteobacteria</taxon>
        <taxon>Rhodobacterales</taxon>
        <taxon>Rhodobacter group</taxon>
        <taxon>Paenirhodobacter</taxon>
    </lineage>
</organism>